<comment type="caution">
    <text evidence="4">The sequence shown here is derived from an EMBL/GenBank/DDBJ whole genome shotgun (WGS) entry which is preliminary data.</text>
</comment>
<dbReference type="EMBL" id="AZDI01000007">
    <property type="protein sequence ID" value="KRK45539.1"/>
    <property type="molecule type" value="Genomic_DNA"/>
</dbReference>
<dbReference type="InterPro" id="IPR013196">
    <property type="entry name" value="HTH_11"/>
</dbReference>
<dbReference type="SUPFAM" id="SSF46785">
    <property type="entry name" value="Winged helix' DNA-binding domain"/>
    <property type="match status" value="1"/>
</dbReference>
<sequence length="171" mass="19292">MNGKDRQESIKEQLYNNANAISANQFAQQFKVSRQTIVGDIALLRAQGEQILASFNGYTYDQAPNKIIKMIVCKHRVDRVQEELELLIRNGAEVQNVTINHEIYGELSGTLLIKTENDINEFMTKLNGHKGRLLSELTAGIHTHLIKVASEESFTKIQQELFDAGLGYQTD</sequence>
<protein>
    <submittedName>
        <fullName evidence="4">YrxA</fullName>
    </submittedName>
</protein>
<dbReference type="SUPFAM" id="SSF75500">
    <property type="entry name" value="Putative transcriptional regulator TM1602, C-terminal domain"/>
    <property type="match status" value="1"/>
</dbReference>
<dbReference type="PATRIC" id="fig|1423719.4.peg.1377"/>
<accession>A0A0R1HM80</accession>
<dbReference type="InterPro" id="IPR036390">
    <property type="entry name" value="WH_DNA-bd_sf"/>
</dbReference>
<dbReference type="Pfam" id="PF02829">
    <property type="entry name" value="3H"/>
    <property type="match status" value="1"/>
</dbReference>
<keyword evidence="5" id="KW-1185">Reference proteome</keyword>
<evidence type="ECO:0000259" key="2">
    <source>
        <dbReference type="Pfam" id="PF02829"/>
    </source>
</evidence>
<name>A0A0R1HM80_9LACO</name>
<feature type="binding site" evidence="1">
    <location>
        <position position="75"/>
    </location>
    <ligand>
        <name>Ni(2+)</name>
        <dbReference type="ChEBI" id="CHEBI:49786"/>
    </ligand>
</feature>
<dbReference type="STRING" id="1423719.FC66_GL001355"/>
<dbReference type="Gene3D" id="3.30.1340.20">
    <property type="entry name" value="3H domain"/>
    <property type="match status" value="1"/>
</dbReference>
<proteinExistence type="predicted"/>
<feature type="binding site" evidence="1">
    <location>
        <position position="144"/>
    </location>
    <ligand>
        <name>Ni(2+)</name>
        <dbReference type="ChEBI" id="CHEBI:49786"/>
    </ligand>
</feature>
<dbReference type="InterPro" id="IPR004173">
    <property type="entry name" value="3H_domain"/>
</dbReference>
<dbReference type="PANTHER" id="PTHR40068:SF1">
    <property type="entry name" value="TRANSCRIPTION REPRESSOR NIAR-RELATED"/>
    <property type="match status" value="1"/>
</dbReference>
<feature type="binding site" evidence="1">
    <location>
        <position position="142"/>
    </location>
    <ligand>
        <name>Ni(2+)</name>
        <dbReference type="ChEBI" id="CHEBI:49786"/>
    </ligand>
</feature>
<evidence type="ECO:0000259" key="3">
    <source>
        <dbReference type="Pfam" id="PF08279"/>
    </source>
</evidence>
<keyword evidence="1" id="KW-0479">Metal-binding</keyword>
<dbReference type="InterPro" id="IPR036388">
    <property type="entry name" value="WH-like_DNA-bd_sf"/>
</dbReference>
<evidence type="ECO:0000313" key="4">
    <source>
        <dbReference type="EMBL" id="KRK45539.1"/>
    </source>
</evidence>
<dbReference type="InterPro" id="IPR035922">
    <property type="entry name" value="3H_dom_sf"/>
</dbReference>
<dbReference type="InterPro" id="IPR026043">
    <property type="entry name" value="NadR"/>
</dbReference>
<feature type="domain" description="Helix-turn-helix type 11" evidence="3">
    <location>
        <begin position="6"/>
        <end position="58"/>
    </location>
</feature>
<feature type="binding site" evidence="1">
    <location>
        <position position="83"/>
    </location>
    <ligand>
        <name>Ni(2+)</name>
        <dbReference type="ChEBI" id="CHEBI:49786"/>
    </ligand>
</feature>
<dbReference type="Proteomes" id="UP000051450">
    <property type="component" value="Unassembled WGS sequence"/>
</dbReference>
<dbReference type="GO" id="GO:0046872">
    <property type="term" value="F:metal ion binding"/>
    <property type="evidence" value="ECO:0007669"/>
    <property type="project" value="UniProtKB-KW"/>
</dbReference>
<feature type="domain" description="3H" evidence="2">
    <location>
        <begin position="71"/>
        <end position="165"/>
    </location>
</feature>
<evidence type="ECO:0000256" key="1">
    <source>
        <dbReference type="PIRSR" id="PIRSR037847-1"/>
    </source>
</evidence>
<reference evidence="4 5" key="1">
    <citation type="journal article" date="2015" name="Genome Announc.">
        <title>Expanding the biotechnology potential of lactobacilli through comparative genomics of 213 strains and associated genera.</title>
        <authorList>
            <person name="Sun Z."/>
            <person name="Harris H.M."/>
            <person name="McCann A."/>
            <person name="Guo C."/>
            <person name="Argimon S."/>
            <person name="Zhang W."/>
            <person name="Yang X."/>
            <person name="Jeffery I.B."/>
            <person name="Cooney J.C."/>
            <person name="Kagawa T.F."/>
            <person name="Liu W."/>
            <person name="Song Y."/>
            <person name="Salvetti E."/>
            <person name="Wrobel A."/>
            <person name="Rasinkangas P."/>
            <person name="Parkhill J."/>
            <person name="Rea M.C."/>
            <person name="O'Sullivan O."/>
            <person name="Ritari J."/>
            <person name="Douillard F.P."/>
            <person name="Paul Ross R."/>
            <person name="Yang R."/>
            <person name="Briner A.E."/>
            <person name="Felis G.E."/>
            <person name="de Vos W.M."/>
            <person name="Barrangou R."/>
            <person name="Klaenhammer T.R."/>
            <person name="Caufield P.W."/>
            <person name="Cui Y."/>
            <person name="Zhang H."/>
            <person name="O'Toole P.W."/>
        </authorList>
    </citation>
    <scope>NUCLEOTIDE SEQUENCE [LARGE SCALE GENOMIC DNA]</scope>
    <source>
        <strain evidence="4 5">DSM 15638</strain>
    </source>
</reference>
<evidence type="ECO:0000313" key="5">
    <source>
        <dbReference type="Proteomes" id="UP000051450"/>
    </source>
</evidence>
<gene>
    <name evidence="4" type="ORF">FC66_GL001355</name>
</gene>
<dbReference type="Gene3D" id="1.10.10.10">
    <property type="entry name" value="Winged helix-like DNA-binding domain superfamily/Winged helix DNA-binding domain"/>
    <property type="match status" value="1"/>
</dbReference>
<keyword evidence="1" id="KW-0533">Nickel</keyword>
<organism evidence="4 5">
    <name type="scientific">Dellaglioa algida DSM 15638</name>
    <dbReference type="NCBI Taxonomy" id="1423719"/>
    <lineage>
        <taxon>Bacteria</taxon>
        <taxon>Bacillati</taxon>
        <taxon>Bacillota</taxon>
        <taxon>Bacilli</taxon>
        <taxon>Lactobacillales</taxon>
        <taxon>Lactobacillaceae</taxon>
        <taxon>Dellaglioa</taxon>
    </lineage>
</organism>
<dbReference type="AlphaFoldDB" id="A0A0R1HM80"/>
<dbReference type="Pfam" id="PF08279">
    <property type="entry name" value="HTH_11"/>
    <property type="match status" value="1"/>
</dbReference>
<dbReference type="PIRSF" id="PIRSF037847">
    <property type="entry name" value="NiaR"/>
    <property type="match status" value="1"/>
</dbReference>
<dbReference type="PANTHER" id="PTHR40068">
    <property type="entry name" value="TRANSCRIPTION REPRESSOR NIAR-RELATED"/>
    <property type="match status" value="1"/>
</dbReference>